<evidence type="ECO:0000313" key="4">
    <source>
        <dbReference type="EMBL" id="MFB5684659.1"/>
    </source>
</evidence>
<keyword evidence="2" id="KW-0812">Transmembrane</keyword>
<dbReference type="RefSeq" id="WP_375528327.1">
    <property type="nucleotide sequence ID" value="NZ_JBHILM010000045.1"/>
</dbReference>
<evidence type="ECO:0000256" key="2">
    <source>
        <dbReference type="SAM" id="Phobius"/>
    </source>
</evidence>
<comment type="caution">
    <text evidence="4">The sequence shown here is derived from an EMBL/GenBank/DDBJ whole genome shotgun (WGS) entry which is preliminary data.</text>
</comment>
<evidence type="ECO:0000259" key="3">
    <source>
        <dbReference type="Pfam" id="PF05036"/>
    </source>
</evidence>
<proteinExistence type="predicted"/>
<feature type="compositionally biased region" description="Low complexity" evidence="1">
    <location>
        <begin position="40"/>
        <end position="51"/>
    </location>
</feature>
<evidence type="ECO:0000256" key="1">
    <source>
        <dbReference type="SAM" id="MobiDB-lite"/>
    </source>
</evidence>
<dbReference type="SUPFAM" id="SSF110997">
    <property type="entry name" value="Sporulation related repeat"/>
    <property type="match status" value="1"/>
</dbReference>
<keyword evidence="2" id="KW-0472">Membrane</keyword>
<keyword evidence="5" id="KW-1185">Reference proteome</keyword>
<dbReference type="InterPro" id="IPR007730">
    <property type="entry name" value="SPOR-like_dom"/>
</dbReference>
<feature type="domain" description="SPOR" evidence="3">
    <location>
        <begin position="171"/>
        <end position="238"/>
    </location>
</feature>
<sequence length="371" mass="40260">MNKAKMTFRFDQEGREVNQGLNEERKPPHAERSVSDDVPSEASRTFSASSSEQRKPADAVEDYYFAEEWQDPFGTSAASWSAPGYWNTGAGTVPSPPPKRSGASGWKLFGSVASALMTGGLFGYIVLYLFQSPGNVDAPSLPVWSQTAEGNGAQANGAASVSLITADIPAQSFYMLQYGVFSTAEGAEQAKSELLQAGTAAGTDPSDSYRVYAGISTDREEAKLLGSRLQGSGIDLYVRELQLPSLDQAFYNGSGDTLLSYFTTSTELIQQLCHVSASMLSDEQLQSVPQSDMATLSKLHQQWMQELSALTQGLPPEGKTLSSGLDKSMNGAITALSEFNKNSSKGHLWEIQSMMMEYVRLQKQLLEFLKQ</sequence>
<dbReference type="Proteomes" id="UP001580407">
    <property type="component" value="Unassembled WGS sequence"/>
</dbReference>
<dbReference type="InterPro" id="IPR036680">
    <property type="entry name" value="SPOR-like_sf"/>
</dbReference>
<dbReference type="Gene3D" id="3.30.70.1070">
    <property type="entry name" value="Sporulation related repeat"/>
    <property type="match status" value="1"/>
</dbReference>
<dbReference type="Pfam" id="PF05036">
    <property type="entry name" value="SPOR"/>
    <property type="match status" value="1"/>
</dbReference>
<protein>
    <submittedName>
        <fullName evidence="4">SPOR domain-containing protein</fullName>
    </submittedName>
</protein>
<dbReference type="EMBL" id="JBHILM010000045">
    <property type="protein sequence ID" value="MFB5684659.1"/>
    <property type="molecule type" value="Genomic_DNA"/>
</dbReference>
<feature type="compositionally biased region" description="Basic and acidic residues" evidence="1">
    <location>
        <begin position="8"/>
        <end position="35"/>
    </location>
</feature>
<keyword evidence="2" id="KW-1133">Transmembrane helix</keyword>
<accession>A0ABV5BG25</accession>
<name>A0ABV5BG25_9BACL</name>
<gene>
    <name evidence="4" type="ORF">ACE3NQ_27500</name>
</gene>
<evidence type="ECO:0000313" key="5">
    <source>
        <dbReference type="Proteomes" id="UP001580407"/>
    </source>
</evidence>
<reference evidence="4 5" key="1">
    <citation type="submission" date="2024-09" db="EMBL/GenBank/DDBJ databases">
        <authorList>
            <person name="Ruan L."/>
        </authorList>
    </citation>
    <scope>NUCLEOTIDE SEQUENCE [LARGE SCALE GENOMIC DNA]</scope>
    <source>
        <strain evidence="4 5">D33</strain>
    </source>
</reference>
<organism evidence="4 5">
    <name type="scientific">Paenibacillus terreus</name>
    <dbReference type="NCBI Taxonomy" id="1387834"/>
    <lineage>
        <taxon>Bacteria</taxon>
        <taxon>Bacillati</taxon>
        <taxon>Bacillota</taxon>
        <taxon>Bacilli</taxon>
        <taxon>Bacillales</taxon>
        <taxon>Paenibacillaceae</taxon>
        <taxon>Paenibacillus</taxon>
    </lineage>
</organism>
<feature type="transmembrane region" description="Helical" evidence="2">
    <location>
        <begin position="108"/>
        <end position="130"/>
    </location>
</feature>
<feature type="region of interest" description="Disordered" evidence="1">
    <location>
        <begin position="1"/>
        <end position="57"/>
    </location>
</feature>